<feature type="compositionally biased region" description="Gly residues" evidence="1">
    <location>
        <begin position="474"/>
        <end position="496"/>
    </location>
</feature>
<gene>
    <name evidence="2" type="ORF">B0H16DRAFT_1887845</name>
</gene>
<evidence type="ECO:0000256" key="1">
    <source>
        <dbReference type="SAM" id="MobiDB-lite"/>
    </source>
</evidence>
<accession>A0AAD7N8A1</accession>
<organism evidence="2 3">
    <name type="scientific">Mycena metata</name>
    <dbReference type="NCBI Taxonomy" id="1033252"/>
    <lineage>
        <taxon>Eukaryota</taxon>
        <taxon>Fungi</taxon>
        <taxon>Dikarya</taxon>
        <taxon>Basidiomycota</taxon>
        <taxon>Agaricomycotina</taxon>
        <taxon>Agaricomycetes</taxon>
        <taxon>Agaricomycetidae</taxon>
        <taxon>Agaricales</taxon>
        <taxon>Marasmiineae</taxon>
        <taxon>Mycenaceae</taxon>
        <taxon>Mycena</taxon>
    </lineage>
</organism>
<proteinExistence type="predicted"/>
<protein>
    <submittedName>
        <fullName evidence="2">Uncharacterized protein</fullName>
    </submittedName>
</protein>
<evidence type="ECO:0000313" key="3">
    <source>
        <dbReference type="Proteomes" id="UP001215598"/>
    </source>
</evidence>
<reference evidence="2" key="1">
    <citation type="submission" date="2023-03" db="EMBL/GenBank/DDBJ databases">
        <title>Massive genome expansion in bonnet fungi (Mycena s.s.) driven by repeated elements and novel gene families across ecological guilds.</title>
        <authorList>
            <consortium name="Lawrence Berkeley National Laboratory"/>
            <person name="Harder C.B."/>
            <person name="Miyauchi S."/>
            <person name="Viragh M."/>
            <person name="Kuo A."/>
            <person name="Thoen E."/>
            <person name="Andreopoulos B."/>
            <person name="Lu D."/>
            <person name="Skrede I."/>
            <person name="Drula E."/>
            <person name="Henrissat B."/>
            <person name="Morin E."/>
            <person name="Kohler A."/>
            <person name="Barry K."/>
            <person name="LaButti K."/>
            <person name="Morin E."/>
            <person name="Salamov A."/>
            <person name="Lipzen A."/>
            <person name="Mereny Z."/>
            <person name="Hegedus B."/>
            <person name="Baldrian P."/>
            <person name="Stursova M."/>
            <person name="Weitz H."/>
            <person name="Taylor A."/>
            <person name="Grigoriev I.V."/>
            <person name="Nagy L.G."/>
            <person name="Martin F."/>
            <person name="Kauserud H."/>
        </authorList>
    </citation>
    <scope>NUCLEOTIDE SEQUENCE</scope>
    <source>
        <strain evidence="2">CBHHK182m</strain>
    </source>
</reference>
<keyword evidence="3" id="KW-1185">Reference proteome</keyword>
<feature type="region of interest" description="Disordered" evidence="1">
    <location>
        <begin position="422"/>
        <end position="501"/>
    </location>
</feature>
<dbReference type="AlphaFoldDB" id="A0AAD7N8A1"/>
<sequence>MSISDVDLRINALASICSDGVLLDIRDRHDPWSRNALKNSPLSPKLNQLMVDVIQSLVTVGTVKTNKGGDNLALMIGYSPEEVWGVLQRLRNTVSLEAVDVQQPSPAHIFTTDRRRLLSELFSLSYHFCESEANARAIKRHSAVSLLRRQVAQELWEAGAPETFELDLLDHLFAVSSSADIERLEHFSRVFVDFAHTATYAVQSVATIQTIQQRADNLDGSLPFDVEKWIGKILKLPNAVTTLYAFALSKRRNWVLLPRLKLVSVPQSIPPEITIDPEQVRSQLALDEFPEILDKLTCAAASVSDNGILHFTSCIHSECAVVALVARSLKDSDPSFVIFPYVSCSKLHCMACFFWLQAYNTLGVEELPEIAFDGPHGELHLGWRPPALEAPEDQQALLQELIAVLDLELVKRKHQKKGIVTTRSGPIHAPSCSAGLPEGPMEEVIEQRRRETEQQRRETEHRRRDMQASRLSPGGRGGRGGYGGRGGGGRGSGGGINTPPVQQSALSAAVEGVENAQGVKEAEEVEAARGGEALTPHREHRTLLPVLLVLPVPKELMVVQGAGTAQVGQGGGGSRQFERG</sequence>
<feature type="compositionally biased region" description="Basic and acidic residues" evidence="1">
    <location>
        <begin position="445"/>
        <end position="467"/>
    </location>
</feature>
<dbReference type="Proteomes" id="UP001215598">
    <property type="component" value="Unassembled WGS sequence"/>
</dbReference>
<evidence type="ECO:0000313" key="2">
    <source>
        <dbReference type="EMBL" id="KAJ7750229.1"/>
    </source>
</evidence>
<dbReference type="EMBL" id="JARKIB010000066">
    <property type="protein sequence ID" value="KAJ7750229.1"/>
    <property type="molecule type" value="Genomic_DNA"/>
</dbReference>
<name>A0AAD7N8A1_9AGAR</name>
<dbReference type="InterPro" id="IPR027796">
    <property type="entry name" value="OTT_1508_deam-like"/>
</dbReference>
<dbReference type="Pfam" id="PF14441">
    <property type="entry name" value="OTT_1508_deam"/>
    <property type="match status" value="1"/>
</dbReference>
<comment type="caution">
    <text evidence="2">The sequence shown here is derived from an EMBL/GenBank/DDBJ whole genome shotgun (WGS) entry which is preliminary data.</text>
</comment>